<evidence type="ECO:0000256" key="3">
    <source>
        <dbReference type="ARBA" id="ARBA00022801"/>
    </source>
</evidence>
<proteinExistence type="inferred from homology"/>
<dbReference type="Gene3D" id="3.60.15.10">
    <property type="entry name" value="Ribonuclease Z/Hydroxyacylglutathione hydrolase-like"/>
    <property type="match status" value="1"/>
</dbReference>
<reference evidence="6 7" key="1">
    <citation type="submission" date="2019-04" db="EMBL/GenBank/DDBJ databases">
        <title>Draft genome sequence of Gemmobacter aestuarii sp. nov.</title>
        <authorList>
            <person name="Hameed A."/>
            <person name="Lin S.-Y."/>
            <person name="Shahina M."/>
            <person name="Lai W.-A."/>
            <person name="Young C.-C."/>
        </authorList>
    </citation>
    <scope>NUCLEOTIDE SEQUENCE [LARGE SCALE GENOMIC DNA]</scope>
    <source>
        <strain evidence="6 7">CC-PW-75</strain>
    </source>
</reference>
<dbReference type="OrthoDB" id="9773738at2"/>
<feature type="domain" description="Metallo-beta-lactamase" evidence="5">
    <location>
        <begin position="78"/>
        <end position="282"/>
    </location>
</feature>
<dbReference type="InterPro" id="IPR051013">
    <property type="entry name" value="MBL_superfamily_lactonases"/>
</dbReference>
<keyword evidence="2" id="KW-0479">Metal-binding</keyword>
<dbReference type="SUPFAM" id="SSF56281">
    <property type="entry name" value="Metallo-hydrolase/oxidoreductase"/>
    <property type="match status" value="1"/>
</dbReference>
<evidence type="ECO:0000313" key="6">
    <source>
        <dbReference type="EMBL" id="THD84984.1"/>
    </source>
</evidence>
<dbReference type="PANTHER" id="PTHR42978">
    <property type="entry name" value="QUORUM-QUENCHING LACTONASE YTNP-RELATED-RELATED"/>
    <property type="match status" value="1"/>
</dbReference>
<accession>A0A4S3MS80</accession>
<dbReference type="GO" id="GO:0046872">
    <property type="term" value="F:metal ion binding"/>
    <property type="evidence" value="ECO:0007669"/>
    <property type="project" value="UniProtKB-KW"/>
</dbReference>
<dbReference type="Pfam" id="PF00753">
    <property type="entry name" value="Lactamase_B"/>
    <property type="match status" value="1"/>
</dbReference>
<evidence type="ECO:0000256" key="1">
    <source>
        <dbReference type="ARBA" id="ARBA00007749"/>
    </source>
</evidence>
<comment type="similarity">
    <text evidence="1">Belongs to the metallo-beta-lactamase superfamily.</text>
</comment>
<dbReference type="InterPro" id="IPR036866">
    <property type="entry name" value="RibonucZ/Hydroxyglut_hydro"/>
</dbReference>
<dbReference type="RefSeq" id="WP_136393362.1">
    <property type="nucleotide sequence ID" value="NZ_SSND01000001.1"/>
</dbReference>
<dbReference type="EMBL" id="SSND01000001">
    <property type="protein sequence ID" value="THD84984.1"/>
    <property type="molecule type" value="Genomic_DNA"/>
</dbReference>
<dbReference type="Proteomes" id="UP000309450">
    <property type="component" value="Unassembled WGS sequence"/>
</dbReference>
<dbReference type="CDD" id="cd07720">
    <property type="entry name" value="OPHC2-like_MBL-fold"/>
    <property type="match status" value="1"/>
</dbReference>
<keyword evidence="7" id="KW-1185">Reference proteome</keyword>
<evidence type="ECO:0000259" key="5">
    <source>
        <dbReference type="SMART" id="SM00849"/>
    </source>
</evidence>
<keyword evidence="4" id="KW-0862">Zinc</keyword>
<dbReference type="InterPro" id="IPR001279">
    <property type="entry name" value="Metallo-B-lactamas"/>
</dbReference>
<protein>
    <submittedName>
        <fullName evidence="6">MBL fold metallo-hydrolase</fullName>
    </submittedName>
</protein>
<dbReference type="GO" id="GO:0016787">
    <property type="term" value="F:hydrolase activity"/>
    <property type="evidence" value="ECO:0007669"/>
    <property type="project" value="UniProtKB-KW"/>
</dbReference>
<dbReference type="SMART" id="SM00849">
    <property type="entry name" value="Lactamase_B"/>
    <property type="match status" value="1"/>
</dbReference>
<dbReference type="InterPro" id="IPR006311">
    <property type="entry name" value="TAT_signal"/>
</dbReference>
<gene>
    <name evidence="6" type="ORF">E7811_04475</name>
</gene>
<name>A0A4S3MS80_9RHOB</name>
<comment type="caution">
    <text evidence="6">The sequence shown here is derived from an EMBL/GenBank/DDBJ whole genome shotgun (WGS) entry which is preliminary data.</text>
</comment>
<evidence type="ECO:0000313" key="7">
    <source>
        <dbReference type="Proteomes" id="UP000309450"/>
    </source>
</evidence>
<evidence type="ECO:0000256" key="4">
    <source>
        <dbReference type="ARBA" id="ARBA00022833"/>
    </source>
</evidence>
<dbReference type="AlphaFoldDB" id="A0A4S3MS80"/>
<sequence>MLTRRQILTTIGAALAAPALPRRLWAGSTLTLGSVQIDTLSDGHLVLPGDFILGGMPQEEMAAIVGKYGLPTDRLEPPCNVTLMRDGTNTVLFDVGSGPDFMPTAGKLQEAMDALGVTVEDITHVCFTHAHPDHLWGLLDEFDEPLFPNAEFLIGQAEFDYWMDPETVNTIGEARTTFAVGAQRRLEVIADQVRKFGDGEEILPGIAARATFGHTPGHMAFEIRGGSESAMVVGDALGNHHVAFERPEWASGSDQDGPMAAQTRQALLDQLVAARMRLIGFHLPGGGIGHAEKADAGYRFVEEA</sequence>
<organism evidence="6 7">
    <name type="scientific">Aliigemmobacter aestuarii</name>
    <dbReference type="NCBI Taxonomy" id="1445661"/>
    <lineage>
        <taxon>Bacteria</taxon>
        <taxon>Pseudomonadati</taxon>
        <taxon>Pseudomonadota</taxon>
        <taxon>Alphaproteobacteria</taxon>
        <taxon>Rhodobacterales</taxon>
        <taxon>Paracoccaceae</taxon>
        <taxon>Aliigemmobacter</taxon>
    </lineage>
</organism>
<keyword evidence="3 6" id="KW-0378">Hydrolase</keyword>
<evidence type="ECO:0000256" key="2">
    <source>
        <dbReference type="ARBA" id="ARBA00022723"/>
    </source>
</evidence>
<dbReference type="PROSITE" id="PS51318">
    <property type="entry name" value="TAT"/>
    <property type="match status" value="1"/>
</dbReference>